<protein>
    <recommendedName>
        <fullName evidence="5">Putative pre-16S rRNA nuclease</fullName>
        <ecNumber evidence="5">3.1.-.-</ecNumber>
    </recommendedName>
</protein>
<evidence type="ECO:0000256" key="2">
    <source>
        <dbReference type="ARBA" id="ARBA00022517"/>
    </source>
</evidence>
<dbReference type="InterPro" id="IPR037027">
    <property type="entry name" value="YqgF/RNaseH-like_dom_sf"/>
</dbReference>
<dbReference type="AlphaFoldDB" id="A0A0U5FNM1"/>
<dbReference type="InterPro" id="IPR006641">
    <property type="entry name" value="YqgF/RNaseH-like_dom"/>
</dbReference>
<evidence type="ECO:0000313" key="7">
    <source>
        <dbReference type="EMBL" id="CEF41325.1"/>
    </source>
</evidence>
<evidence type="ECO:0000313" key="8">
    <source>
        <dbReference type="Proteomes" id="UP000056109"/>
    </source>
</evidence>
<gene>
    <name evidence="7" type="ORF">ASN_2011</name>
</gene>
<keyword evidence="8" id="KW-1185">Reference proteome</keyword>
<comment type="function">
    <text evidence="5">Could be a nuclease involved in processing of the 5'-end of pre-16S rRNA.</text>
</comment>
<dbReference type="HAMAP" id="MF_00651">
    <property type="entry name" value="Nuclease_YqgF"/>
    <property type="match status" value="1"/>
</dbReference>
<dbReference type="PANTHER" id="PTHR33317">
    <property type="entry name" value="POLYNUCLEOTIDYL TRANSFERASE, RIBONUCLEASE H-LIKE SUPERFAMILY PROTEIN"/>
    <property type="match status" value="1"/>
</dbReference>
<keyword evidence="3 5" id="KW-0540">Nuclease</keyword>
<dbReference type="GO" id="GO:0005829">
    <property type="term" value="C:cytosol"/>
    <property type="evidence" value="ECO:0007669"/>
    <property type="project" value="TreeGrafter"/>
</dbReference>
<dbReference type="PATRIC" id="fig|446692.3.peg.2074"/>
<dbReference type="EMBL" id="LN606600">
    <property type="protein sequence ID" value="CEF41325.1"/>
    <property type="molecule type" value="Genomic_DNA"/>
</dbReference>
<dbReference type="Gene3D" id="3.30.420.140">
    <property type="entry name" value="YqgF/RNase H-like domain"/>
    <property type="match status" value="1"/>
</dbReference>
<sequence>MACMCAVARSRAENLRAARPVRASVRVSPVSILFNNLGYSVEGARCFRRAGQNGLTAVSVCHHIFTLAQGFHLRAHHGGHALNIHLGQLINPAQNAIQLLADGFKLSIFKADAGQFRNTSGGREVKRHESRLSSDCLGEKSPSIIGRKATYRADMALLNLTDLTAALARNDRLLGIDPGRKQVGLALSDVSRMVATPLETVKRGKLGAMATHIRTLADRHGIGGMVIGIPLSLDGSFGPAAQAAKDWAMALSDQTGLPVCLWDERLSSSAVNRMLIQEADLSRKKREGVVDQLAAAYILQAALDSIPRPALF</sequence>
<comment type="subcellular location">
    <subcellularLocation>
        <location evidence="5">Cytoplasm</location>
    </subcellularLocation>
</comment>
<comment type="similarity">
    <text evidence="5">Belongs to the YqgF HJR family.</text>
</comment>
<keyword evidence="4 5" id="KW-0378">Hydrolase</keyword>
<evidence type="ECO:0000256" key="5">
    <source>
        <dbReference type="HAMAP-Rule" id="MF_00651"/>
    </source>
</evidence>
<accession>A0A0U5FNM1</accession>
<dbReference type="CDD" id="cd16964">
    <property type="entry name" value="YqgF"/>
    <property type="match status" value="1"/>
</dbReference>
<dbReference type="InterPro" id="IPR012337">
    <property type="entry name" value="RNaseH-like_sf"/>
</dbReference>
<dbReference type="PANTHER" id="PTHR33317:SF4">
    <property type="entry name" value="POLYNUCLEOTIDYL TRANSFERASE, RIBONUCLEASE H-LIKE SUPERFAMILY PROTEIN"/>
    <property type="match status" value="1"/>
</dbReference>
<dbReference type="EC" id="3.1.-.-" evidence="5"/>
<dbReference type="Pfam" id="PF03652">
    <property type="entry name" value="RuvX"/>
    <property type="match status" value="1"/>
</dbReference>
<evidence type="ECO:0000256" key="4">
    <source>
        <dbReference type="ARBA" id="ARBA00022801"/>
    </source>
</evidence>
<dbReference type="SMART" id="SM00732">
    <property type="entry name" value="YqgFc"/>
    <property type="match status" value="1"/>
</dbReference>
<feature type="domain" description="YqgF/RNase H-like" evidence="6">
    <location>
        <begin position="171"/>
        <end position="271"/>
    </location>
</feature>
<evidence type="ECO:0000256" key="1">
    <source>
        <dbReference type="ARBA" id="ARBA00022490"/>
    </source>
</evidence>
<dbReference type="InterPro" id="IPR005227">
    <property type="entry name" value="YqgF"/>
</dbReference>
<dbReference type="Proteomes" id="UP000056109">
    <property type="component" value="Chromosome I"/>
</dbReference>
<keyword evidence="1 5" id="KW-0963">Cytoplasm</keyword>
<keyword evidence="2 5" id="KW-0690">Ribosome biogenesis</keyword>
<dbReference type="KEGG" id="asz:ASN_2011"/>
<evidence type="ECO:0000259" key="6">
    <source>
        <dbReference type="SMART" id="SM00732"/>
    </source>
</evidence>
<organism evidence="7 8">
    <name type="scientific">Acetobacter senegalensis</name>
    <dbReference type="NCBI Taxonomy" id="446692"/>
    <lineage>
        <taxon>Bacteria</taxon>
        <taxon>Pseudomonadati</taxon>
        <taxon>Pseudomonadota</taxon>
        <taxon>Alphaproteobacteria</taxon>
        <taxon>Acetobacterales</taxon>
        <taxon>Acetobacteraceae</taxon>
        <taxon>Acetobacter</taxon>
    </lineage>
</organism>
<proteinExistence type="inferred from homology"/>
<dbReference type="GO" id="GO:0004518">
    <property type="term" value="F:nuclease activity"/>
    <property type="evidence" value="ECO:0007669"/>
    <property type="project" value="UniProtKB-KW"/>
</dbReference>
<reference evidence="8" key="1">
    <citation type="submission" date="2014-09" db="EMBL/GenBank/DDBJ databases">
        <authorList>
            <person name="Illeghems K.G."/>
        </authorList>
    </citation>
    <scope>NUCLEOTIDE SEQUENCE [LARGE SCALE GENOMIC DNA]</scope>
    <source>
        <strain evidence="8">108B</strain>
    </source>
</reference>
<name>A0A0U5FNM1_9PROT</name>
<evidence type="ECO:0000256" key="3">
    <source>
        <dbReference type="ARBA" id="ARBA00022722"/>
    </source>
</evidence>
<dbReference type="GO" id="GO:0016788">
    <property type="term" value="F:hydrolase activity, acting on ester bonds"/>
    <property type="evidence" value="ECO:0007669"/>
    <property type="project" value="UniProtKB-UniRule"/>
</dbReference>
<dbReference type="SUPFAM" id="SSF53098">
    <property type="entry name" value="Ribonuclease H-like"/>
    <property type="match status" value="1"/>
</dbReference>
<dbReference type="GO" id="GO:0000967">
    <property type="term" value="P:rRNA 5'-end processing"/>
    <property type="evidence" value="ECO:0007669"/>
    <property type="project" value="UniProtKB-UniRule"/>
</dbReference>
<dbReference type="NCBIfam" id="TIGR00250">
    <property type="entry name" value="RNAse_H_YqgF"/>
    <property type="match status" value="1"/>
</dbReference>